<dbReference type="InterPro" id="IPR036116">
    <property type="entry name" value="FN3_sf"/>
</dbReference>
<dbReference type="AlphaFoldDB" id="A0A8S3ZU54"/>
<dbReference type="Gene3D" id="2.60.40.10">
    <property type="entry name" value="Immunoglobulins"/>
    <property type="match status" value="1"/>
</dbReference>
<dbReference type="Pfam" id="PF00041">
    <property type="entry name" value="fn3"/>
    <property type="match status" value="1"/>
</dbReference>
<evidence type="ECO:0000313" key="3">
    <source>
        <dbReference type="Proteomes" id="UP000678393"/>
    </source>
</evidence>
<feature type="non-terminal residue" evidence="2">
    <location>
        <position position="118"/>
    </location>
</feature>
<organism evidence="2 3">
    <name type="scientific">Candidula unifasciata</name>
    <dbReference type="NCBI Taxonomy" id="100452"/>
    <lineage>
        <taxon>Eukaryota</taxon>
        <taxon>Metazoa</taxon>
        <taxon>Spiralia</taxon>
        <taxon>Lophotrochozoa</taxon>
        <taxon>Mollusca</taxon>
        <taxon>Gastropoda</taxon>
        <taxon>Heterobranchia</taxon>
        <taxon>Euthyneura</taxon>
        <taxon>Panpulmonata</taxon>
        <taxon>Eupulmonata</taxon>
        <taxon>Stylommatophora</taxon>
        <taxon>Helicina</taxon>
        <taxon>Helicoidea</taxon>
        <taxon>Geomitridae</taxon>
        <taxon>Candidula</taxon>
    </lineage>
</organism>
<comment type="caution">
    <text evidence="2">The sequence shown here is derived from an EMBL/GenBank/DDBJ whole genome shotgun (WGS) entry which is preliminary data.</text>
</comment>
<dbReference type="Proteomes" id="UP000678393">
    <property type="component" value="Unassembled WGS sequence"/>
</dbReference>
<accession>A0A8S3ZU54</accession>
<feature type="non-terminal residue" evidence="2">
    <location>
        <position position="1"/>
    </location>
</feature>
<sequence length="118" mass="13028">PLKAEALAVTTSGSNFLVLQWTSTHGFRYESHEIHFMRENSNWQTKYSDSQVAFNLTNLDPGYSYQIYVVAVTAGARSPPSDTLIASTLPVPPVNLTSRAVGSSQITVTWIPYPSSYQ</sequence>
<dbReference type="OrthoDB" id="10593429at2759"/>
<dbReference type="SMART" id="SM00060">
    <property type="entry name" value="FN3"/>
    <property type="match status" value="1"/>
</dbReference>
<dbReference type="EMBL" id="CAJHNH020004680">
    <property type="protein sequence ID" value="CAG5131470.1"/>
    <property type="molecule type" value="Genomic_DNA"/>
</dbReference>
<proteinExistence type="predicted"/>
<feature type="domain" description="Fibronectin type-III" evidence="1">
    <location>
        <begin position="1"/>
        <end position="91"/>
    </location>
</feature>
<dbReference type="PROSITE" id="PS50853">
    <property type="entry name" value="FN3"/>
    <property type="match status" value="1"/>
</dbReference>
<evidence type="ECO:0000259" key="1">
    <source>
        <dbReference type="PROSITE" id="PS50853"/>
    </source>
</evidence>
<dbReference type="InterPro" id="IPR013783">
    <property type="entry name" value="Ig-like_fold"/>
</dbReference>
<dbReference type="SUPFAM" id="SSF49265">
    <property type="entry name" value="Fibronectin type III"/>
    <property type="match status" value="1"/>
</dbReference>
<evidence type="ECO:0000313" key="2">
    <source>
        <dbReference type="EMBL" id="CAG5131470.1"/>
    </source>
</evidence>
<dbReference type="InterPro" id="IPR003961">
    <property type="entry name" value="FN3_dom"/>
</dbReference>
<gene>
    <name evidence="2" type="ORF">CUNI_LOCUS17028</name>
</gene>
<reference evidence="2" key="1">
    <citation type="submission" date="2021-04" db="EMBL/GenBank/DDBJ databases">
        <authorList>
            <consortium name="Molecular Ecology Group"/>
        </authorList>
    </citation>
    <scope>NUCLEOTIDE SEQUENCE</scope>
</reference>
<protein>
    <recommendedName>
        <fullName evidence="1">Fibronectin type-III domain-containing protein</fullName>
    </recommendedName>
</protein>
<name>A0A8S3ZU54_9EUPU</name>
<keyword evidence="3" id="KW-1185">Reference proteome</keyword>
<dbReference type="CDD" id="cd00063">
    <property type="entry name" value="FN3"/>
    <property type="match status" value="1"/>
</dbReference>